<feature type="compositionally biased region" description="Basic residues" evidence="4">
    <location>
        <begin position="190"/>
        <end position="203"/>
    </location>
</feature>
<keyword evidence="2 3" id="KW-0539">Nucleus</keyword>
<dbReference type="RefSeq" id="XP_003039010.1">
    <property type="nucleotide sequence ID" value="XM_003038964.1"/>
</dbReference>
<evidence type="ECO:0000256" key="3">
    <source>
        <dbReference type="PROSITE-ProRule" id="PRU00267"/>
    </source>
</evidence>
<dbReference type="HOGENOM" id="CLU_585462_0_0_1"/>
<dbReference type="GeneID" id="9585540"/>
<reference evidence="6 7" key="1">
    <citation type="journal article" date="2010" name="Nat. Biotechnol.">
        <title>Genome sequence of the model mushroom Schizophyllum commune.</title>
        <authorList>
            <person name="Ohm R.A."/>
            <person name="de Jong J.F."/>
            <person name="Lugones L.G."/>
            <person name="Aerts A."/>
            <person name="Kothe E."/>
            <person name="Stajich J.E."/>
            <person name="de Vries R.P."/>
            <person name="Record E."/>
            <person name="Levasseur A."/>
            <person name="Baker S.E."/>
            <person name="Bartholomew K.A."/>
            <person name="Coutinho P.M."/>
            <person name="Erdmann S."/>
            <person name="Fowler T.J."/>
            <person name="Gathman A.C."/>
            <person name="Lombard V."/>
            <person name="Henrissat B."/>
            <person name="Knabe N."/>
            <person name="Kuees U."/>
            <person name="Lilly W.W."/>
            <person name="Lindquist E."/>
            <person name="Lucas S."/>
            <person name="Magnuson J.K."/>
            <person name="Piumi F."/>
            <person name="Raudaskoski M."/>
            <person name="Salamov A."/>
            <person name="Schmutz J."/>
            <person name="Schwarze F.W.M.R."/>
            <person name="vanKuyk P.A."/>
            <person name="Horton J.S."/>
            <person name="Grigoriev I.V."/>
            <person name="Woesten H.A.B."/>
        </authorList>
    </citation>
    <scope>NUCLEOTIDE SEQUENCE [LARGE SCALE GENOMIC DNA]</scope>
    <source>
        <strain evidence="7">H4-8 / FGSC 9210</strain>
    </source>
</reference>
<protein>
    <recommendedName>
        <fullName evidence="5">HMG box domain-containing protein</fullName>
    </recommendedName>
</protein>
<feature type="compositionally biased region" description="Low complexity" evidence="4">
    <location>
        <begin position="67"/>
        <end position="76"/>
    </location>
</feature>
<dbReference type="OMA" id="ESDWYSS"/>
<keyword evidence="1 3" id="KW-0238">DNA-binding</keyword>
<proteinExistence type="predicted"/>
<feature type="compositionally biased region" description="Basic and acidic residues" evidence="4">
    <location>
        <begin position="456"/>
        <end position="467"/>
    </location>
</feature>
<dbReference type="PROSITE" id="PS50118">
    <property type="entry name" value="HMG_BOX_2"/>
    <property type="match status" value="1"/>
</dbReference>
<dbReference type="CDD" id="cd01389">
    <property type="entry name" value="HMG-box_ROX1-like"/>
    <property type="match status" value="1"/>
</dbReference>
<dbReference type="GO" id="GO:0000981">
    <property type="term" value="F:DNA-binding transcription factor activity, RNA polymerase II-specific"/>
    <property type="evidence" value="ECO:0007669"/>
    <property type="project" value="TreeGrafter"/>
</dbReference>
<dbReference type="InterPro" id="IPR051356">
    <property type="entry name" value="SOX/SOX-like_TF"/>
</dbReference>
<dbReference type="PANTHER" id="PTHR45789">
    <property type="entry name" value="FI18025P1"/>
    <property type="match status" value="1"/>
</dbReference>
<dbReference type="GO" id="GO:0000978">
    <property type="term" value="F:RNA polymerase II cis-regulatory region sequence-specific DNA binding"/>
    <property type="evidence" value="ECO:0007669"/>
    <property type="project" value="TreeGrafter"/>
</dbReference>
<dbReference type="InParanoid" id="D8PLS9"/>
<feature type="compositionally biased region" description="Low complexity" evidence="4">
    <location>
        <begin position="87"/>
        <end position="106"/>
    </location>
</feature>
<feature type="non-terminal residue" evidence="6">
    <location>
        <position position="467"/>
    </location>
</feature>
<dbReference type="OrthoDB" id="6247875at2759"/>
<dbReference type="EMBL" id="GL377302">
    <property type="protein sequence ID" value="EFJ04108.1"/>
    <property type="molecule type" value="Genomic_DNA"/>
</dbReference>
<feature type="region of interest" description="Disordered" evidence="4">
    <location>
        <begin position="184"/>
        <end position="206"/>
    </location>
</feature>
<evidence type="ECO:0000313" key="6">
    <source>
        <dbReference type="EMBL" id="EFJ04108.1"/>
    </source>
</evidence>
<evidence type="ECO:0000256" key="1">
    <source>
        <dbReference type="ARBA" id="ARBA00023125"/>
    </source>
</evidence>
<dbReference type="AlphaFoldDB" id="D8PLS9"/>
<evidence type="ECO:0000313" key="7">
    <source>
        <dbReference type="Proteomes" id="UP000007431"/>
    </source>
</evidence>
<dbReference type="SUPFAM" id="SSF47095">
    <property type="entry name" value="HMG-box"/>
    <property type="match status" value="1"/>
</dbReference>
<dbReference type="InterPro" id="IPR036910">
    <property type="entry name" value="HMG_box_dom_sf"/>
</dbReference>
<name>D8PLS9_SCHCM</name>
<dbReference type="GO" id="GO:0005634">
    <property type="term" value="C:nucleus"/>
    <property type="evidence" value="ECO:0007669"/>
    <property type="project" value="UniProtKB-UniRule"/>
</dbReference>
<feature type="compositionally biased region" description="Low complexity" evidence="4">
    <location>
        <begin position="346"/>
        <end position="365"/>
    </location>
</feature>
<feature type="compositionally biased region" description="Pro residues" evidence="4">
    <location>
        <begin position="313"/>
        <end position="323"/>
    </location>
</feature>
<feature type="region of interest" description="Disordered" evidence="4">
    <location>
        <begin position="247"/>
        <end position="367"/>
    </location>
</feature>
<feature type="compositionally biased region" description="Polar residues" evidence="4">
    <location>
        <begin position="274"/>
        <end position="300"/>
    </location>
</feature>
<feature type="region of interest" description="Disordered" evidence="4">
    <location>
        <begin position="445"/>
        <end position="467"/>
    </location>
</feature>
<keyword evidence="7" id="KW-1185">Reference proteome</keyword>
<feature type="region of interest" description="Disordered" evidence="4">
    <location>
        <begin position="34"/>
        <end position="124"/>
    </location>
</feature>
<dbReference type="STRING" id="578458.D8PLS9"/>
<evidence type="ECO:0000256" key="2">
    <source>
        <dbReference type="ARBA" id="ARBA00023242"/>
    </source>
</evidence>
<dbReference type="Gene3D" id="1.10.30.10">
    <property type="entry name" value="High mobility group box domain"/>
    <property type="match status" value="1"/>
</dbReference>
<dbReference type="KEGG" id="scm:SCHCO_02662380"/>
<evidence type="ECO:0000259" key="5">
    <source>
        <dbReference type="PROSITE" id="PS50118"/>
    </source>
</evidence>
<dbReference type="eggNOG" id="KOG0528">
    <property type="taxonomic scope" value="Eukaryota"/>
</dbReference>
<dbReference type="VEuPathDB" id="FungiDB:SCHCODRAFT_02662380"/>
<gene>
    <name evidence="6" type="ORF">SCHCODRAFT_104697</name>
</gene>
<sequence>MYPVPGLSQSSQSYQHSNEDYLCAPAPIGAPGVCPPQRWVPQLPSNVGFPEPPFDGLPCRTSAMSEVPVRAPAPTRRVPPPVHIEIPSSTSDASPSPAPSSSASAPRKTTSRRHKDDPNYVPRPPNAYILFRKDYAAKIHKSTESDQRKISEIVTAAWKAASEATKAYYKQRQLEEKEAHLAAYPDYKYKPRPRGPVQRRKTNRNNTYEEARCKLLAELVEQKYEGEELEAELAKYEPELRKMYPVEEPAAGKKKRKARAVRGVERQAPFARTVPSSSDAHASQPQPMASTPTCHYQTAPQYADPSFRWAPSGPQPYLPPPPAAYEWQARTPPVDISARDQSDPGSLSSPATSAYSTPSTPPDSAIAYPPYGHAFPVSPLSLPHTVHPSVDQTYACQQTECSNEFQHANEGRDPGHIQHYWQVSLYPRDVLLCESDVPEVPPWYTWSANVPQPEPQHTEKTYHGGYQ</sequence>
<accession>D8PLS9</accession>
<evidence type="ECO:0000256" key="4">
    <source>
        <dbReference type="SAM" id="MobiDB-lite"/>
    </source>
</evidence>
<dbReference type="PANTHER" id="PTHR45789:SF2">
    <property type="entry name" value="FI18025P1"/>
    <property type="match status" value="1"/>
</dbReference>
<feature type="domain" description="HMG box" evidence="5">
    <location>
        <begin position="121"/>
        <end position="188"/>
    </location>
</feature>
<dbReference type="Proteomes" id="UP000007431">
    <property type="component" value="Unassembled WGS sequence"/>
</dbReference>
<dbReference type="Pfam" id="PF00505">
    <property type="entry name" value="HMG_box"/>
    <property type="match status" value="1"/>
</dbReference>
<dbReference type="InterPro" id="IPR009071">
    <property type="entry name" value="HMG_box_dom"/>
</dbReference>
<dbReference type="SMART" id="SM00398">
    <property type="entry name" value="HMG"/>
    <property type="match status" value="1"/>
</dbReference>
<organism evidence="7">
    <name type="scientific">Schizophyllum commune (strain H4-8 / FGSC 9210)</name>
    <name type="common">Split gill fungus</name>
    <dbReference type="NCBI Taxonomy" id="578458"/>
    <lineage>
        <taxon>Eukaryota</taxon>
        <taxon>Fungi</taxon>
        <taxon>Dikarya</taxon>
        <taxon>Basidiomycota</taxon>
        <taxon>Agaricomycotina</taxon>
        <taxon>Agaricomycetes</taxon>
        <taxon>Agaricomycetidae</taxon>
        <taxon>Agaricales</taxon>
        <taxon>Schizophyllaceae</taxon>
        <taxon>Schizophyllum</taxon>
    </lineage>
</organism>
<feature type="DNA-binding region" description="HMG box" evidence="3">
    <location>
        <begin position="121"/>
        <end position="188"/>
    </location>
</feature>